<dbReference type="Gene3D" id="3.90.10.10">
    <property type="entry name" value="Cytochrome C3"/>
    <property type="match status" value="1"/>
</dbReference>
<dbReference type="InterPro" id="IPR010177">
    <property type="entry name" value="Paired_CXXCH_1"/>
</dbReference>
<dbReference type="Gene3D" id="1.10.287.3080">
    <property type="match status" value="1"/>
</dbReference>
<dbReference type="InterPro" id="IPR036280">
    <property type="entry name" value="Multihaem_cyt_sf"/>
</dbReference>
<proteinExistence type="predicted"/>
<sequence>MKSGRFILLGAICVLIIIACAQEGVKKPTLPTKERPQVAELYLEKPKPLTPIQCGQCHMSLYMLVRKEGGRHQIECTKCHTQYHVYNPIKQNWSEIMPKCQRCHGLFHGETLPKCMECHIEPHAPKRIPMSTVLEDNCLTCHGKVGDEMKQYPSLHKQQACSLCHERHGYIPSCMDCHEPHTTSLTKNEQCLACHPVHSPTRRLKYAKETPNEICASCHDDIATTLAKNKSKHHDVACVACHNKHKYVPKCEECHKEPHSKQLLKKFKNCLQCHIDPHNLPAKTAVK</sequence>
<evidence type="ECO:0000313" key="2">
    <source>
        <dbReference type="EMBL" id="ALG76145.1"/>
    </source>
</evidence>
<dbReference type="SUPFAM" id="SSF48695">
    <property type="entry name" value="Multiheme cytochromes"/>
    <property type="match status" value="1"/>
</dbReference>
<name>A0A0N9MN25_9ZZZZ</name>
<feature type="domain" description="Doubled CXXCH motif" evidence="1">
    <location>
        <begin position="187"/>
        <end position="222"/>
    </location>
</feature>
<evidence type="ECO:0000259" key="1">
    <source>
        <dbReference type="Pfam" id="PF09699"/>
    </source>
</evidence>
<dbReference type="AlphaFoldDB" id="A0A0N9MN25"/>
<dbReference type="PROSITE" id="PS51257">
    <property type="entry name" value="PROKAR_LIPOPROTEIN"/>
    <property type="match status" value="1"/>
</dbReference>
<protein>
    <submittedName>
        <fullName evidence="2">Cytochrome C</fullName>
    </submittedName>
</protein>
<accession>A0A0N9MN25</accession>
<dbReference type="Pfam" id="PF09699">
    <property type="entry name" value="Paired_CXXCH_1"/>
    <property type="match status" value="1"/>
</dbReference>
<dbReference type="EMBL" id="KT795311">
    <property type="protein sequence ID" value="ALG76145.1"/>
    <property type="molecule type" value="Genomic_DNA"/>
</dbReference>
<reference evidence="2" key="1">
    <citation type="journal article" date="2015" name="Nature">
        <title>Intercellular wiring enables electron transfer between methanotrophic archaea and bacteria.</title>
        <authorList>
            <person name="Wegener G."/>
            <person name="Krukenberg V."/>
            <person name="Riedel D."/>
            <person name="Tegetmeyer H.E."/>
            <person name="Boetius A."/>
        </authorList>
    </citation>
    <scope>NUCLEOTIDE SEQUENCE</scope>
</reference>
<organism evidence="2">
    <name type="scientific">uncultured prokaryote</name>
    <dbReference type="NCBI Taxonomy" id="198431"/>
    <lineage>
        <taxon>unclassified sequences</taxon>
        <taxon>environmental samples</taxon>
    </lineage>
</organism>